<dbReference type="SUPFAM" id="SSF50729">
    <property type="entry name" value="PH domain-like"/>
    <property type="match status" value="1"/>
</dbReference>
<evidence type="ECO:0000256" key="1">
    <source>
        <dbReference type="SAM" id="MobiDB-lite"/>
    </source>
</evidence>
<protein>
    <recommendedName>
        <fullName evidence="2">PH domain-containing protein</fullName>
    </recommendedName>
</protein>
<dbReference type="AlphaFoldDB" id="A0A6T8BZ13"/>
<evidence type="ECO:0000313" key="3">
    <source>
        <dbReference type="EMBL" id="CAE2254525.1"/>
    </source>
</evidence>
<organism evidence="3">
    <name type="scientific">Prymnesium polylepis</name>
    <dbReference type="NCBI Taxonomy" id="72548"/>
    <lineage>
        <taxon>Eukaryota</taxon>
        <taxon>Haptista</taxon>
        <taxon>Haptophyta</taxon>
        <taxon>Prymnesiophyceae</taxon>
        <taxon>Prymnesiales</taxon>
        <taxon>Prymnesiaceae</taxon>
        <taxon>Prymnesium</taxon>
    </lineage>
</organism>
<dbReference type="Gene3D" id="2.30.29.30">
    <property type="entry name" value="Pleckstrin-homology domain (PH domain)/Phosphotyrosine-binding domain (PTB)"/>
    <property type="match status" value="1"/>
</dbReference>
<sequence length="138" mass="15581">MPPEAQPPQLRASVPNRPGKKGWMEKKSGGHSGADKLKLFQKWDKRWFVLPKGGTLLAYYKSDDDFKQNREAAGSVECKGARVFLKGVTKSDEYRFTVTSSDRELKLRAASKAEYDAWMTILKTVISDFAEDDAMDDD</sequence>
<dbReference type="InterPro" id="IPR001849">
    <property type="entry name" value="PH_domain"/>
</dbReference>
<feature type="region of interest" description="Disordered" evidence="1">
    <location>
        <begin position="1"/>
        <end position="34"/>
    </location>
</feature>
<proteinExistence type="predicted"/>
<gene>
    <name evidence="3" type="ORF">CPOL0286_LOCUS15302</name>
</gene>
<dbReference type="EMBL" id="HBKO01033731">
    <property type="protein sequence ID" value="CAE2254525.1"/>
    <property type="molecule type" value="Transcribed_RNA"/>
</dbReference>
<dbReference type="Pfam" id="PF00169">
    <property type="entry name" value="PH"/>
    <property type="match status" value="1"/>
</dbReference>
<dbReference type="PROSITE" id="PS50003">
    <property type="entry name" value="PH_DOMAIN"/>
    <property type="match status" value="1"/>
</dbReference>
<reference evidence="3" key="1">
    <citation type="submission" date="2021-01" db="EMBL/GenBank/DDBJ databases">
        <authorList>
            <person name="Corre E."/>
            <person name="Pelletier E."/>
            <person name="Niang G."/>
            <person name="Scheremetjew M."/>
            <person name="Finn R."/>
            <person name="Kale V."/>
            <person name="Holt S."/>
            <person name="Cochrane G."/>
            <person name="Meng A."/>
            <person name="Brown T."/>
            <person name="Cohen L."/>
        </authorList>
    </citation>
    <scope>NUCLEOTIDE SEQUENCE</scope>
    <source>
        <strain evidence="3">UIO037</strain>
    </source>
</reference>
<accession>A0A6T8BZ13</accession>
<evidence type="ECO:0000259" key="2">
    <source>
        <dbReference type="PROSITE" id="PS50003"/>
    </source>
</evidence>
<dbReference type="InterPro" id="IPR011993">
    <property type="entry name" value="PH-like_dom_sf"/>
</dbReference>
<feature type="domain" description="PH" evidence="2">
    <location>
        <begin position="17"/>
        <end position="127"/>
    </location>
</feature>
<dbReference type="SMART" id="SM00233">
    <property type="entry name" value="PH"/>
    <property type="match status" value="1"/>
</dbReference>
<name>A0A6T8BZ13_9EUKA</name>
<feature type="compositionally biased region" description="Basic and acidic residues" evidence="1">
    <location>
        <begin position="22"/>
        <end position="34"/>
    </location>
</feature>